<keyword evidence="4" id="KW-0503">Monooxygenase</keyword>
<accession>A0ABQ5NRE7</accession>
<proteinExistence type="predicted"/>
<keyword evidence="7" id="KW-1185">Reference proteome</keyword>
<dbReference type="Pfam" id="PF00296">
    <property type="entry name" value="Bac_luciferase"/>
    <property type="match status" value="1"/>
</dbReference>
<dbReference type="EMBL" id="BSBI01000001">
    <property type="protein sequence ID" value="GLF92905.1"/>
    <property type="molecule type" value="Genomic_DNA"/>
</dbReference>
<sequence>MTDTPRDTSGGRPASVLRYAVSVPPHGDYGDPRRLADLAREAEDAGWDGFFLWDHLMFMRGFRGPIVDPWISLAAVATATSVIRFGPMVTPLARRRPWKVAREAVTLDHLSGGRLILGVGLGYPRDSEFDDFGEDGDERIRAEKLDEALDIITGLWSGEPFAYQGRHFRIAETTFLPRPVQRPRIPVWVAGYWPNRRPFRRAARWDGVLPGRLSLERRKAWTPTMIPTGTYGEIVSYVHRHRTADGPFDYAVGGYTAGDGGQADRRLVTSYADVGVTWWFENLHGFRGPFDATRERIRLGPPRVERA</sequence>
<keyword evidence="1" id="KW-0285">Flavoprotein</keyword>
<evidence type="ECO:0000256" key="2">
    <source>
        <dbReference type="ARBA" id="ARBA00022643"/>
    </source>
</evidence>
<dbReference type="Gene3D" id="3.20.20.30">
    <property type="entry name" value="Luciferase-like domain"/>
    <property type="match status" value="1"/>
</dbReference>
<dbReference type="InterPro" id="IPR011251">
    <property type="entry name" value="Luciferase-like_dom"/>
</dbReference>
<keyword evidence="3" id="KW-0560">Oxidoreductase</keyword>
<dbReference type="Proteomes" id="UP001291653">
    <property type="component" value="Unassembled WGS sequence"/>
</dbReference>
<evidence type="ECO:0000313" key="7">
    <source>
        <dbReference type="Proteomes" id="UP001291653"/>
    </source>
</evidence>
<dbReference type="SUPFAM" id="SSF51679">
    <property type="entry name" value="Bacterial luciferase-like"/>
    <property type="match status" value="1"/>
</dbReference>
<dbReference type="RefSeq" id="WP_323445023.1">
    <property type="nucleotide sequence ID" value="NZ_BSBI01000001.1"/>
</dbReference>
<gene>
    <name evidence="6" type="ORF">SYYSPA8_01430</name>
</gene>
<evidence type="ECO:0000256" key="4">
    <source>
        <dbReference type="ARBA" id="ARBA00023033"/>
    </source>
</evidence>
<evidence type="ECO:0000256" key="3">
    <source>
        <dbReference type="ARBA" id="ARBA00023002"/>
    </source>
</evidence>
<dbReference type="PANTHER" id="PTHR42847:SF4">
    <property type="entry name" value="ALKANESULFONATE MONOOXYGENASE-RELATED"/>
    <property type="match status" value="1"/>
</dbReference>
<dbReference type="InterPro" id="IPR036661">
    <property type="entry name" value="Luciferase-like_sf"/>
</dbReference>
<evidence type="ECO:0000259" key="5">
    <source>
        <dbReference type="Pfam" id="PF00296"/>
    </source>
</evidence>
<name>A0ABQ5NRE7_9ACTN</name>
<reference evidence="6 7" key="1">
    <citation type="submission" date="2022-10" db="EMBL/GenBank/DDBJ databases">
        <title>Draft genome sequence of Streptomyces sp. YSPA8.</title>
        <authorList>
            <person name="Moriuchi R."/>
            <person name="Dohra H."/>
            <person name="Yamamura H."/>
            <person name="Kodani S."/>
        </authorList>
    </citation>
    <scope>NUCLEOTIDE SEQUENCE [LARGE SCALE GENOMIC DNA]</scope>
    <source>
        <strain evidence="6 7">YSPA8</strain>
    </source>
</reference>
<keyword evidence="2" id="KW-0288">FMN</keyword>
<dbReference type="PANTHER" id="PTHR42847">
    <property type="entry name" value="ALKANESULFONATE MONOOXYGENASE"/>
    <property type="match status" value="1"/>
</dbReference>
<protein>
    <submittedName>
        <fullName evidence="6">LLM class flavin-dependent oxidoreductase</fullName>
    </submittedName>
</protein>
<evidence type="ECO:0000313" key="6">
    <source>
        <dbReference type="EMBL" id="GLF92905.1"/>
    </source>
</evidence>
<organism evidence="6 7">
    <name type="scientific">Streptomyces yaizuensis</name>
    <dbReference type="NCBI Taxonomy" id="2989713"/>
    <lineage>
        <taxon>Bacteria</taxon>
        <taxon>Bacillati</taxon>
        <taxon>Actinomycetota</taxon>
        <taxon>Actinomycetes</taxon>
        <taxon>Kitasatosporales</taxon>
        <taxon>Streptomycetaceae</taxon>
        <taxon>Streptomyces</taxon>
    </lineage>
</organism>
<feature type="domain" description="Luciferase-like" evidence="5">
    <location>
        <begin position="27"/>
        <end position="217"/>
    </location>
</feature>
<evidence type="ECO:0000256" key="1">
    <source>
        <dbReference type="ARBA" id="ARBA00022630"/>
    </source>
</evidence>
<comment type="caution">
    <text evidence="6">The sequence shown here is derived from an EMBL/GenBank/DDBJ whole genome shotgun (WGS) entry which is preliminary data.</text>
</comment>
<dbReference type="InterPro" id="IPR050172">
    <property type="entry name" value="SsuD_RutA_monooxygenase"/>
</dbReference>